<dbReference type="AlphaFoldDB" id="A0A2S8GQ17"/>
<gene>
    <name evidence="1" type="ORF">C5Y93_11045</name>
</gene>
<accession>A0A2S8GQ17</accession>
<dbReference type="RefSeq" id="WP_105335482.1">
    <property type="nucleotide sequence ID" value="NZ_PUHZ01000011.1"/>
</dbReference>
<name>A0A2S8GQ17_9BACT</name>
<proteinExistence type="predicted"/>
<reference evidence="1 2" key="1">
    <citation type="submission" date="2018-02" db="EMBL/GenBank/DDBJ databases">
        <title>Comparative genomes isolates from brazilian mangrove.</title>
        <authorList>
            <person name="Araujo J.E."/>
            <person name="Taketani R.G."/>
            <person name="Silva M.C.P."/>
            <person name="Loureco M.V."/>
            <person name="Andreote F.D."/>
        </authorList>
    </citation>
    <scope>NUCLEOTIDE SEQUENCE [LARGE SCALE GENOMIC DNA]</scope>
    <source>
        <strain evidence="1 2">Nap-Phe MGV</strain>
    </source>
</reference>
<protein>
    <submittedName>
        <fullName evidence="1">Uncharacterized protein</fullName>
    </submittedName>
</protein>
<sequence>MQDVVKELLTNQYEATLCTLGKCIEACPEASWHQPVANLKFCQAAFHTLFFMDYYLGENHDALKDQAFHRTHEEFFRDYEEMEPRVQVLLYKRDDIWEYLEFCREKARKNHWARNDRSASGTVWVPPEDLQPSRTACLQPPAHSTSHRPLESSLADRWDGGRAVDRFWLARLTNDSDYAG</sequence>
<dbReference type="OrthoDB" id="5459461at2"/>
<evidence type="ECO:0000313" key="2">
    <source>
        <dbReference type="Proteomes" id="UP000237819"/>
    </source>
</evidence>
<dbReference type="Proteomes" id="UP000237819">
    <property type="component" value="Unassembled WGS sequence"/>
</dbReference>
<dbReference type="EMBL" id="PUHZ01000011">
    <property type="protein sequence ID" value="PQO46104.1"/>
    <property type="molecule type" value="Genomic_DNA"/>
</dbReference>
<evidence type="ECO:0000313" key="1">
    <source>
        <dbReference type="EMBL" id="PQO46104.1"/>
    </source>
</evidence>
<comment type="caution">
    <text evidence="1">The sequence shown here is derived from an EMBL/GenBank/DDBJ whole genome shotgun (WGS) entry which is preliminary data.</text>
</comment>
<organism evidence="1 2">
    <name type="scientific">Blastopirellula marina</name>
    <dbReference type="NCBI Taxonomy" id="124"/>
    <lineage>
        <taxon>Bacteria</taxon>
        <taxon>Pseudomonadati</taxon>
        <taxon>Planctomycetota</taxon>
        <taxon>Planctomycetia</taxon>
        <taxon>Pirellulales</taxon>
        <taxon>Pirellulaceae</taxon>
        <taxon>Blastopirellula</taxon>
    </lineage>
</organism>